<keyword evidence="4" id="KW-0804">Transcription</keyword>
<evidence type="ECO:0000256" key="1">
    <source>
        <dbReference type="ARBA" id="ARBA00004123"/>
    </source>
</evidence>
<dbReference type="OrthoDB" id="1435597at2759"/>
<dbReference type="KEGG" id="egu:105052017"/>
<dbReference type="GO" id="GO:0003677">
    <property type="term" value="F:DNA binding"/>
    <property type="evidence" value="ECO:0007669"/>
    <property type="project" value="UniProtKB-KW"/>
</dbReference>
<dbReference type="SUPFAM" id="SSF57959">
    <property type="entry name" value="Leucine zipper domain"/>
    <property type="match status" value="1"/>
</dbReference>
<dbReference type="RefSeq" id="XP_010931001.1">
    <property type="nucleotide sequence ID" value="XM_010932699.2"/>
</dbReference>
<organism evidence="9 10">
    <name type="scientific">Elaeis guineensis var. tenera</name>
    <name type="common">Oil palm</name>
    <dbReference type="NCBI Taxonomy" id="51953"/>
    <lineage>
        <taxon>Eukaryota</taxon>
        <taxon>Viridiplantae</taxon>
        <taxon>Streptophyta</taxon>
        <taxon>Embryophyta</taxon>
        <taxon>Tracheophyta</taxon>
        <taxon>Spermatophyta</taxon>
        <taxon>Magnoliopsida</taxon>
        <taxon>Liliopsida</taxon>
        <taxon>Arecaceae</taxon>
        <taxon>Arecoideae</taxon>
        <taxon>Cocoseae</taxon>
        <taxon>Elaeidinae</taxon>
        <taxon>Elaeis</taxon>
    </lineage>
</organism>
<evidence type="ECO:0000259" key="8">
    <source>
        <dbReference type="PROSITE" id="PS50217"/>
    </source>
</evidence>
<feature type="compositionally biased region" description="Polar residues" evidence="7">
    <location>
        <begin position="278"/>
        <end position="293"/>
    </location>
</feature>
<dbReference type="PROSITE" id="PS50217">
    <property type="entry name" value="BZIP"/>
    <property type="match status" value="1"/>
</dbReference>
<proteinExistence type="predicted"/>
<feature type="region of interest" description="Disordered" evidence="7">
    <location>
        <begin position="278"/>
        <end position="331"/>
    </location>
</feature>
<feature type="compositionally biased region" description="Low complexity" evidence="7">
    <location>
        <begin position="307"/>
        <end position="323"/>
    </location>
</feature>
<feature type="region of interest" description="Disordered" evidence="7">
    <location>
        <begin position="114"/>
        <end position="144"/>
    </location>
</feature>
<dbReference type="FunFam" id="1.20.5.170:FF:000083">
    <property type="entry name" value="Transcription factor VIP1"/>
    <property type="match status" value="1"/>
</dbReference>
<evidence type="ECO:0000256" key="2">
    <source>
        <dbReference type="ARBA" id="ARBA00023015"/>
    </source>
</evidence>
<evidence type="ECO:0000313" key="10">
    <source>
        <dbReference type="RefSeq" id="XP_010931001.1"/>
    </source>
</evidence>
<dbReference type="PANTHER" id="PTHR13690:SF86">
    <property type="entry name" value="TRANSCRIPTION FACTOR VIP1"/>
    <property type="match status" value="1"/>
</dbReference>
<dbReference type="Pfam" id="PF00170">
    <property type="entry name" value="bZIP_1"/>
    <property type="match status" value="1"/>
</dbReference>
<evidence type="ECO:0000313" key="9">
    <source>
        <dbReference type="Proteomes" id="UP000504607"/>
    </source>
</evidence>
<dbReference type="InterPro" id="IPR004827">
    <property type="entry name" value="bZIP"/>
</dbReference>
<evidence type="ECO:0000256" key="5">
    <source>
        <dbReference type="ARBA" id="ARBA00023242"/>
    </source>
</evidence>
<protein>
    <submittedName>
        <fullName evidence="10">Transcription factor VIP1</fullName>
    </submittedName>
</protein>
<dbReference type="GO" id="GO:0003700">
    <property type="term" value="F:DNA-binding transcription factor activity"/>
    <property type="evidence" value="ECO:0007669"/>
    <property type="project" value="InterPro"/>
</dbReference>
<keyword evidence="3" id="KW-0238">DNA-binding</keyword>
<accession>A0A6I9RRZ8</accession>
<dbReference type="InterPro" id="IPR044759">
    <property type="entry name" value="bZIP_RF2"/>
</dbReference>
<dbReference type="GO" id="GO:0005634">
    <property type="term" value="C:nucleus"/>
    <property type="evidence" value="ECO:0007669"/>
    <property type="project" value="UniProtKB-SubCell"/>
</dbReference>
<feature type="compositionally biased region" description="Gly residues" evidence="7">
    <location>
        <begin position="122"/>
        <end position="131"/>
    </location>
</feature>
<keyword evidence="6" id="KW-0175">Coiled coil</keyword>
<sequence>MDPTGHPPPNPRFGSIPPNPRGAAAGHRRAYSETFLPLPDDLLFDTDPDFGISDIDFPCLSDDSLSAGGGLPPVDPGRSDPPAVDQGRGGRPTPTAGTHLRSLSVDAAFFEGLAFQGAPPSSGGGGGGGGVQDRRGLHRRSGSMDGATSLFERESSPASSDPAKKAVAAEKLADLALIDPKRAKRILANRQSAARSKERKIRYTSELERKVQTLQTEATTLSAQLTLLQRDTTGLTAENRELKLRLQSMEQQAHLRDALNEALREEVQRLKIATGQLPNINGNRFNWGPQQSVPPYHQSGHQAQHRPSPSQSSPNGQSMSSSSLNDPMDFM</sequence>
<feature type="coiled-coil region" evidence="6">
    <location>
        <begin position="204"/>
        <end position="252"/>
    </location>
</feature>
<dbReference type="GeneID" id="105052017"/>
<gene>
    <name evidence="10" type="primary">LOC105052017</name>
</gene>
<feature type="domain" description="BZIP" evidence="8">
    <location>
        <begin position="179"/>
        <end position="242"/>
    </location>
</feature>
<evidence type="ECO:0000256" key="3">
    <source>
        <dbReference type="ARBA" id="ARBA00023125"/>
    </source>
</evidence>
<evidence type="ECO:0000256" key="4">
    <source>
        <dbReference type="ARBA" id="ARBA00023163"/>
    </source>
</evidence>
<dbReference type="InParanoid" id="A0A6I9RRZ8"/>
<dbReference type="SMART" id="SM00338">
    <property type="entry name" value="BRLZ"/>
    <property type="match status" value="1"/>
</dbReference>
<evidence type="ECO:0000256" key="7">
    <source>
        <dbReference type="SAM" id="MobiDB-lite"/>
    </source>
</evidence>
<feature type="region of interest" description="Disordered" evidence="7">
    <location>
        <begin position="55"/>
        <end position="102"/>
    </location>
</feature>
<comment type="subcellular location">
    <subcellularLocation>
        <location evidence="1">Nucleus</location>
    </subcellularLocation>
</comment>
<dbReference type="Proteomes" id="UP000504607">
    <property type="component" value="Chromosome 9"/>
</dbReference>
<dbReference type="AlphaFoldDB" id="A0A6I9RRZ8"/>
<keyword evidence="9" id="KW-1185">Reference proteome</keyword>
<feature type="compositionally biased region" description="Pro residues" evidence="7">
    <location>
        <begin position="1"/>
        <end position="11"/>
    </location>
</feature>
<feature type="region of interest" description="Disordered" evidence="7">
    <location>
        <begin position="1"/>
        <end position="28"/>
    </location>
</feature>
<reference evidence="10" key="1">
    <citation type="submission" date="2025-08" db="UniProtKB">
        <authorList>
            <consortium name="RefSeq"/>
        </authorList>
    </citation>
    <scope>IDENTIFICATION</scope>
</reference>
<dbReference type="FunCoup" id="A0A6I9RRZ8">
    <property type="interactions" value="1421"/>
</dbReference>
<dbReference type="InterPro" id="IPR046347">
    <property type="entry name" value="bZIP_sf"/>
</dbReference>
<keyword evidence="2" id="KW-0805">Transcription regulation</keyword>
<dbReference type="PANTHER" id="PTHR13690">
    <property type="entry name" value="TRANSCRIPTION FACTOR POSF21-RELATED"/>
    <property type="match status" value="1"/>
</dbReference>
<keyword evidence="5" id="KW-0539">Nucleus</keyword>
<evidence type="ECO:0000256" key="6">
    <source>
        <dbReference type="SAM" id="Coils"/>
    </source>
</evidence>
<name>A0A6I9RRZ8_ELAGV</name>
<dbReference type="CDD" id="cd14703">
    <property type="entry name" value="bZIP_plant_RF2"/>
    <property type="match status" value="1"/>
</dbReference>
<dbReference type="Gene3D" id="1.20.5.170">
    <property type="match status" value="1"/>
</dbReference>